<comment type="catalytic activity">
    <reaction evidence="6">
        <text>5-(methylsulfanyl)-D-ribulose 1-phosphate = 5-methylsulfanyl-2,3-dioxopentyl phosphate + H2O</text>
        <dbReference type="Rhea" id="RHEA:15549"/>
        <dbReference type="ChEBI" id="CHEBI:15377"/>
        <dbReference type="ChEBI" id="CHEBI:58548"/>
        <dbReference type="ChEBI" id="CHEBI:58828"/>
        <dbReference type="EC" id="4.2.1.109"/>
    </reaction>
</comment>
<dbReference type="GO" id="GO:0005737">
    <property type="term" value="C:cytoplasm"/>
    <property type="evidence" value="ECO:0007669"/>
    <property type="project" value="UniProtKB-UniRule"/>
</dbReference>
<evidence type="ECO:0000313" key="9">
    <source>
        <dbReference type="Proteomes" id="UP000637720"/>
    </source>
</evidence>
<evidence type="ECO:0000256" key="2">
    <source>
        <dbReference type="ARBA" id="ARBA00022723"/>
    </source>
</evidence>
<evidence type="ECO:0000259" key="7">
    <source>
        <dbReference type="SMART" id="SM01007"/>
    </source>
</evidence>
<feature type="binding site" evidence="6">
    <location>
        <position position="106"/>
    </location>
    <ligand>
        <name>Zn(2+)</name>
        <dbReference type="ChEBI" id="CHEBI:29105"/>
    </ligand>
</feature>
<dbReference type="InterPro" id="IPR036409">
    <property type="entry name" value="Aldolase_II/adducin_N_sf"/>
</dbReference>
<reference evidence="8" key="2">
    <citation type="submission" date="2020-09" db="EMBL/GenBank/DDBJ databases">
        <authorList>
            <person name="Sun Q."/>
            <person name="Ohkuma M."/>
        </authorList>
    </citation>
    <scope>NUCLEOTIDE SEQUENCE</scope>
    <source>
        <strain evidence="8">JCM 14719</strain>
    </source>
</reference>
<keyword evidence="3 6" id="KW-0862">Zinc</keyword>
<comment type="pathway">
    <text evidence="6">Amino-acid biosynthesis; L-methionine biosynthesis via salvage pathway; L-methionine from S-methyl-5-thio-alpha-D-ribose 1-phosphate: step 2/6.</text>
</comment>
<dbReference type="InterPro" id="IPR017714">
    <property type="entry name" value="MethylthioRu-1-P_deHdtase_MtnB"/>
</dbReference>
<dbReference type="NCBIfam" id="NF005244">
    <property type="entry name" value="PRK06754.1"/>
    <property type="match status" value="1"/>
</dbReference>
<comment type="caution">
    <text evidence="8">The sequence shown here is derived from an EMBL/GenBank/DDBJ whole genome shotgun (WGS) entry which is preliminary data.</text>
</comment>
<name>A0A8J3BDZ1_9BACI</name>
<dbReference type="Proteomes" id="UP000637720">
    <property type="component" value="Unassembled WGS sequence"/>
</dbReference>
<dbReference type="GO" id="GO:0046570">
    <property type="term" value="F:methylthioribulose 1-phosphate dehydratase activity"/>
    <property type="evidence" value="ECO:0007669"/>
    <property type="project" value="UniProtKB-UniRule"/>
</dbReference>
<protein>
    <recommendedName>
        <fullName evidence="6">Methylthioribulose-1-phosphate dehydratase</fullName>
        <shortName evidence="6">MTRu-1-P dehydratase</shortName>
        <ecNumber evidence="6">4.2.1.109</ecNumber>
    </recommendedName>
</protein>
<keyword evidence="5 6" id="KW-0456">Lyase</keyword>
<comment type="similarity">
    <text evidence="6">Belongs to the aldolase class II family. MtnB subfamily.</text>
</comment>
<dbReference type="InterPro" id="IPR001303">
    <property type="entry name" value="Aldolase_II/adducin_N"/>
</dbReference>
<keyword evidence="2 6" id="KW-0479">Metal-binding</keyword>
<dbReference type="HAMAP" id="MF_01677">
    <property type="entry name" value="Salvage_MtnB"/>
    <property type="match status" value="1"/>
</dbReference>
<dbReference type="EMBL" id="BMOF01000036">
    <property type="protein sequence ID" value="GGK03529.1"/>
    <property type="molecule type" value="Genomic_DNA"/>
</dbReference>
<dbReference type="SMART" id="SM01007">
    <property type="entry name" value="Aldolase_II"/>
    <property type="match status" value="1"/>
</dbReference>
<dbReference type="Gene3D" id="3.40.225.10">
    <property type="entry name" value="Class II aldolase/adducin N-terminal domain"/>
    <property type="match status" value="1"/>
</dbReference>
<accession>A0A8J3BDZ1</accession>
<feature type="binding site" evidence="6">
    <location>
        <position position="104"/>
    </location>
    <ligand>
        <name>Zn(2+)</name>
        <dbReference type="ChEBI" id="CHEBI:29105"/>
    </ligand>
</feature>
<dbReference type="PANTHER" id="PTHR10640">
    <property type="entry name" value="METHYLTHIORIBULOSE-1-PHOSPHATE DEHYDRATASE"/>
    <property type="match status" value="1"/>
</dbReference>
<dbReference type="UniPathway" id="UPA00904">
    <property type="reaction ID" value="UER00875"/>
</dbReference>
<sequence>MSGALTTEARQQAWMRLAAVKEQFAARGWFPATSGNLSLKVQEDPLVFLVTASGKDKTESGPDDFLLVDGDGQPVEATKNRPSAETRVHAALYRAFPEVGAVFHVHTVANNVISELFFAQGRVSIGPQELIKGLGIWDEDAVIEVPIVENVADIARLAEAVARVANPRVPGVLIRNHGIYAWGESPLAAKRHLEAFEFLFQYRLALLQCRAALVGV</sequence>
<gene>
    <name evidence="6 8" type="primary">mtnB</name>
    <name evidence="8" type="ORF">GCM10007043_17070</name>
</gene>
<dbReference type="AlphaFoldDB" id="A0A8J3BDZ1"/>
<proteinExistence type="inferred from homology"/>
<dbReference type="GO" id="GO:0008270">
    <property type="term" value="F:zinc ion binding"/>
    <property type="evidence" value="ECO:0007669"/>
    <property type="project" value="UniProtKB-UniRule"/>
</dbReference>
<dbReference type="RefSeq" id="WP_256205653.1">
    <property type="nucleotide sequence ID" value="NZ_BMOF01000036.1"/>
</dbReference>
<evidence type="ECO:0000256" key="3">
    <source>
        <dbReference type="ARBA" id="ARBA00022833"/>
    </source>
</evidence>
<comment type="cofactor">
    <cofactor evidence="6">
        <name>Zn(2+)</name>
        <dbReference type="ChEBI" id="CHEBI:29105"/>
    </cofactor>
    <text evidence="6">Binds 1 zinc ion per subunit.</text>
</comment>
<evidence type="ECO:0000256" key="1">
    <source>
        <dbReference type="ARBA" id="ARBA00022605"/>
    </source>
</evidence>
<keyword evidence="1 6" id="KW-0028">Amino-acid biosynthesis</keyword>
<dbReference type="Pfam" id="PF00596">
    <property type="entry name" value="Aldolase_II"/>
    <property type="match status" value="1"/>
</dbReference>
<evidence type="ECO:0000313" key="8">
    <source>
        <dbReference type="EMBL" id="GGK03529.1"/>
    </source>
</evidence>
<keyword evidence="4 6" id="KW-0486">Methionine biosynthesis</keyword>
<dbReference type="PANTHER" id="PTHR10640:SF7">
    <property type="entry name" value="METHYLTHIORIBULOSE-1-PHOSPHATE DEHYDRATASE"/>
    <property type="match status" value="1"/>
</dbReference>
<dbReference type="GO" id="GO:0019509">
    <property type="term" value="P:L-methionine salvage from methylthioadenosine"/>
    <property type="evidence" value="ECO:0007669"/>
    <property type="project" value="UniProtKB-UniRule"/>
</dbReference>
<comment type="subunit">
    <text evidence="6">Homotetramer.</text>
</comment>
<reference evidence="8" key="1">
    <citation type="journal article" date="2014" name="Int. J. Syst. Evol. Microbiol.">
        <title>Complete genome sequence of Corynebacterium casei LMG S-19264T (=DSM 44701T), isolated from a smear-ripened cheese.</title>
        <authorList>
            <consortium name="US DOE Joint Genome Institute (JGI-PGF)"/>
            <person name="Walter F."/>
            <person name="Albersmeier A."/>
            <person name="Kalinowski J."/>
            <person name="Ruckert C."/>
        </authorList>
    </citation>
    <scope>NUCLEOTIDE SEQUENCE</scope>
    <source>
        <strain evidence="8">JCM 14719</strain>
    </source>
</reference>
<dbReference type="SUPFAM" id="SSF53639">
    <property type="entry name" value="AraD/HMP-PK domain-like"/>
    <property type="match status" value="1"/>
</dbReference>
<dbReference type="EC" id="4.2.1.109" evidence="6"/>
<comment type="function">
    <text evidence="6">Catalyzes the dehydration of methylthioribulose-1-phosphate (MTRu-1-P) into 2,3-diketo-5-methylthiopentyl-1-phosphate (DK-MTP-1-P).</text>
</comment>
<organism evidence="8 9">
    <name type="scientific">Calditerricola satsumensis</name>
    <dbReference type="NCBI Taxonomy" id="373054"/>
    <lineage>
        <taxon>Bacteria</taxon>
        <taxon>Bacillati</taxon>
        <taxon>Bacillota</taxon>
        <taxon>Bacilli</taxon>
        <taxon>Bacillales</taxon>
        <taxon>Bacillaceae</taxon>
        <taxon>Calditerricola</taxon>
    </lineage>
</organism>
<evidence type="ECO:0000256" key="5">
    <source>
        <dbReference type="ARBA" id="ARBA00023239"/>
    </source>
</evidence>
<dbReference type="NCBIfam" id="TIGR03328">
    <property type="entry name" value="salvage_mtnB"/>
    <property type="match status" value="1"/>
</dbReference>
<evidence type="ECO:0000256" key="6">
    <source>
        <dbReference type="HAMAP-Rule" id="MF_01677"/>
    </source>
</evidence>
<feature type="domain" description="Class II aldolase/adducin N-terminal" evidence="7">
    <location>
        <begin position="15"/>
        <end position="204"/>
    </location>
</feature>
<evidence type="ECO:0000256" key="4">
    <source>
        <dbReference type="ARBA" id="ARBA00023167"/>
    </source>
</evidence>
<keyword evidence="9" id="KW-1185">Reference proteome</keyword>